<proteinExistence type="predicted"/>
<dbReference type="AlphaFoldDB" id="A0A5J4VV85"/>
<comment type="caution">
    <text evidence="3">The sequence shown here is derived from an EMBL/GenBank/DDBJ whole genome shotgun (WGS) entry which is preliminary data.</text>
</comment>
<evidence type="ECO:0000313" key="4">
    <source>
        <dbReference type="Proteomes" id="UP000324800"/>
    </source>
</evidence>
<gene>
    <name evidence="3" type="ORF">EZS28_018039</name>
</gene>
<name>A0A5J4VV85_9EUKA</name>
<evidence type="ECO:0000256" key="1">
    <source>
        <dbReference type="SAM" id="MobiDB-lite"/>
    </source>
</evidence>
<feature type="compositionally biased region" description="Low complexity" evidence="1">
    <location>
        <begin position="198"/>
        <end position="207"/>
    </location>
</feature>
<reference evidence="3 4" key="1">
    <citation type="submission" date="2019-03" db="EMBL/GenBank/DDBJ databases">
        <title>Single cell metagenomics reveals metabolic interactions within the superorganism composed of flagellate Streblomastix strix and complex community of Bacteroidetes bacteria on its surface.</title>
        <authorList>
            <person name="Treitli S.C."/>
            <person name="Kolisko M."/>
            <person name="Husnik F."/>
            <person name="Keeling P."/>
            <person name="Hampl V."/>
        </authorList>
    </citation>
    <scope>NUCLEOTIDE SEQUENCE [LARGE SCALE GENOMIC DNA]</scope>
    <source>
        <strain evidence="3">ST1C</strain>
    </source>
</reference>
<keyword evidence="2" id="KW-0472">Membrane</keyword>
<accession>A0A5J4VV85</accession>
<feature type="region of interest" description="Disordered" evidence="1">
    <location>
        <begin position="163"/>
        <end position="207"/>
    </location>
</feature>
<dbReference type="Proteomes" id="UP000324800">
    <property type="component" value="Unassembled WGS sequence"/>
</dbReference>
<evidence type="ECO:0000313" key="3">
    <source>
        <dbReference type="EMBL" id="KAA6386435.1"/>
    </source>
</evidence>
<feature type="compositionally biased region" description="Acidic residues" evidence="1">
    <location>
        <begin position="169"/>
        <end position="184"/>
    </location>
</feature>
<sequence>MWQVQGNILDMIVTISFIADDFSGVNWNTGQLRYKNLLFYMRANIPITITEVIKMIGIEYCESADRQALISVIIAAFLGFIALIVPLVVIISQFVNTIMKLKSERHKVFFHLVRSKKSEFFNLKKRLDDVEKDDEAETLSLLSQTEQSQLNINEDIVTLEKKNKKKDNDDENFDLLEDDNDQDDQELKQRQEEDENELNNNIQLNQNNGLMNFGSGINMNGDKSAIQQQLQLQMMQFQLMQQQQQQQIFDKAGKSGMMNSMTMIQPDIDEIRVRYQITDQDNKGGSKKYQNEKQKDISEKQKVVHAKQILRIFAHRICSYYRDAFIIRDYCHLCFTQGRGIQYCSISKWV</sequence>
<protein>
    <submittedName>
        <fullName evidence="3">Uncharacterized protein</fullName>
    </submittedName>
</protein>
<dbReference type="EMBL" id="SNRW01004806">
    <property type="protein sequence ID" value="KAA6386435.1"/>
    <property type="molecule type" value="Genomic_DNA"/>
</dbReference>
<keyword evidence="2" id="KW-0812">Transmembrane</keyword>
<feature type="transmembrane region" description="Helical" evidence="2">
    <location>
        <begin position="68"/>
        <end position="95"/>
    </location>
</feature>
<keyword evidence="2" id="KW-1133">Transmembrane helix</keyword>
<evidence type="ECO:0000256" key="2">
    <source>
        <dbReference type="SAM" id="Phobius"/>
    </source>
</evidence>
<organism evidence="3 4">
    <name type="scientific">Streblomastix strix</name>
    <dbReference type="NCBI Taxonomy" id="222440"/>
    <lineage>
        <taxon>Eukaryota</taxon>
        <taxon>Metamonada</taxon>
        <taxon>Preaxostyla</taxon>
        <taxon>Oxymonadida</taxon>
        <taxon>Streblomastigidae</taxon>
        <taxon>Streblomastix</taxon>
    </lineage>
</organism>